<dbReference type="InterPro" id="IPR041854">
    <property type="entry name" value="BFD-like_2Fe2S-bd_dom_sf"/>
</dbReference>
<dbReference type="NCBIfam" id="TIGR02374">
    <property type="entry name" value="nitri_red_nirB"/>
    <property type="match status" value="1"/>
</dbReference>
<evidence type="ECO:0000256" key="10">
    <source>
        <dbReference type="ARBA" id="ARBA00023002"/>
    </source>
</evidence>
<dbReference type="GO" id="GO:0051539">
    <property type="term" value="F:4 iron, 4 sulfur cluster binding"/>
    <property type="evidence" value="ECO:0007669"/>
    <property type="project" value="UniProtKB-KW"/>
</dbReference>
<organism evidence="22 23">
    <name type="scientific">Shimia abyssi</name>
    <dbReference type="NCBI Taxonomy" id="1662395"/>
    <lineage>
        <taxon>Bacteria</taxon>
        <taxon>Pseudomonadati</taxon>
        <taxon>Pseudomonadota</taxon>
        <taxon>Alphaproteobacteria</taxon>
        <taxon>Rhodobacterales</taxon>
        <taxon>Roseobacteraceae</taxon>
    </lineage>
</organism>
<feature type="binding site" evidence="16">
    <location>
        <position position="684"/>
    </location>
    <ligand>
        <name>[4Fe-4S] cluster</name>
        <dbReference type="ChEBI" id="CHEBI:49883"/>
    </ligand>
</feature>
<comment type="cofactor">
    <cofactor evidence="16">
        <name>siroheme</name>
        <dbReference type="ChEBI" id="CHEBI:60052"/>
    </cofactor>
    <text evidence="16">Binds 1 siroheme per subunit.</text>
</comment>
<dbReference type="SUPFAM" id="SSF55124">
    <property type="entry name" value="Nitrite/Sulfite reductase N-terminal domain-like"/>
    <property type="match status" value="1"/>
</dbReference>
<dbReference type="PRINTS" id="PR00411">
    <property type="entry name" value="PNDRDTASEI"/>
</dbReference>
<dbReference type="InterPro" id="IPR036136">
    <property type="entry name" value="Nit/Sulf_reduc_fer-like_dom_sf"/>
</dbReference>
<keyword evidence="9 15" id="KW-0274">FAD</keyword>
<feature type="domain" description="FAD/NAD(P)-binding" evidence="20">
    <location>
        <begin position="4"/>
        <end position="280"/>
    </location>
</feature>
<evidence type="ECO:0000256" key="8">
    <source>
        <dbReference type="ARBA" id="ARBA00022723"/>
    </source>
</evidence>
<dbReference type="PIRSF" id="PIRSF037149">
    <property type="entry name" value="NirB"/>
    <property type="match status" value="1"/>
</dbReference>
<dbReference type="InterPro" id="IPR016156">
    <property type="entry name" value="FAD/NAD-linked_Rdtase_dimer_sf"/>
</dbReference>
<dbReference type="Gene3D" id="1.10.10.1100">
    <property type="entry name" value="BFD-like [2Fe-2S]-binding domain"/>
    <property type="match status" value="1"/>
</dbReference>
<dbReference type="Pfam" id="PF18267">
    <property type="entry name" value="Rubredoxin_C"/>
    <property type="match status" value="1"/>
</dbReference>
<dbReference type="Pfam" id="PF01077">
    <property type="entry name" value="NIR_SIR"/>
    <property type="match status" value="1"/>
</dbReference>
<dbReference type="PROSITE" id="PS00365">
    <property type="entry name" value="NIR_SIR"/>
    <property type="match status" value="1"/>
</dbReference>
<keyword evidence="23" id="KW-1185">Reference proteome</keyword>
<dbReference type="EMBL" id="PYGJ01000002">
    <property type="protein sequence ID" value="PSL21221.1"/>
    <property type="molecule type" value="Genomic_DNA"/>
</dbReference>
<feature type="binding site" description="axial binding residue" evidence="16">
    <location>
        <position position="684"/>
    </location>
    <ligand>
        <name>siroheme</name>
        <dbReference type="ChEBI" id="CHEBI:60052"/>
    </ligand>
    <ligandPart>
        <name>Fe</name>
        <dbReference type="ChEBI" id="CHEBI:18248"/>
    </ligandPart>
</feature>
<evidence type="ECO:0000256" key="14">
    <source>
        <dbReference type="ARBA" id="ARBA00034078"/>
    </source>
</evidence>
<evidence type="ECO:0000256" key="9">
    <source>
        <dbReference type="ARBA" id="ARBA00022827"/>
    </source>
</evidence>
<gene>
    <name evidence="22" type="ORF">CLV88_102341</name>
</gene>
<feature type="domain" description="NADH-rubredoxin oxidoreductase C-terminal" evidence="21">
    <location>
        <begin position="317"/>
        <end position="384"/>
    </location>
</feature>
<evidence type="ECO:0000259" key="18">
    <source>
        <dbReference type="Pfam" id="PF03460"/>
    </source>
</evidence>
<keyword evidence="4 16" id="KW-0004">4Fe-4S</keyword>
<dbReference type="InterPro" id="IPR052034">
    <property type="entry name" value="NasD-like"/>
</dbReference>
<dbReference type="Gene3D" id="3.30.413.10">
    <property type="entry name" value="Sulfite Reductase Hemoprotein, domain 1"/>
    <property type="match status" value="1"/>
</dbReference>
<dbReference type="OrthoDB" id="9768666at2"/>
<dbReference type="InterPro" id="IPR006066">
    <property type="entry name" value="NO2/SO3_Rdtase_FeS/sirohaem_BS"/>
</dbReference>
<evidence type="ECO:0000256" key="3">
    <source>
        <dbReference type="ARBA" id="ARBA00010429"/>
    </source>
</evidence>
<keyword evidence="13 15" id="KW-0534">Nitrate assimilation</keyword>
<dbReference type="InterPro" id="IPR007419">
    <property type="entry name" value="BFD-like_2Fe2S-bd_dom"/>
</dbReference>
<keyword evidence="11 16" id="KW-0408">Iron</keyword>
<dbReference type="AlphaFoldDB" id="A0A2P8FHM0"/>
<dbReference type="CDD" id="cd19944">
    <property type="entry name" value="NirB_Fer2_BFD-like_2"/>
    <property type="match status" value="1"/>
</dbReference>
<evidence type="ECO:0000256" key="15">
    <source>
        <dbReference type="PIRNR" id="PIRNR037149"/>
    </source>
</evidence>
<comment type="similarity">
    <text evidence="3">Belongs to the nitrite and sulfite reductase 4Fe-4S domain family.</text>
</comment>
<dbReference type="Gene3D" id="3.30.390.30">
    <property type="match status" value="1"/>
</dbReference>
<evidence type="ECO:0000256" key="1">
    <source>
        <dbReference type="ARBA" id="ARBA00001974"/>
    </source>
</evidence>
<sequence length="814" mass="87940">MTQKLIIIGAGMASGRALEHLFEQAPDAFDVTLFNAEPRGTYNRIMLSPVLSGDKTFEEILTHTAEWYEDNNVTCRFGEKVVAIDRNAKTITADNGDVLAYDKLIIATGSTPFIIPLPGHDLDGVIAYRDLEDTNAMIALGERPDARAVVIGGGLLGLEAAAGLKARGVDVTVVHIMGHLMERQLDEAAGYLLRKALVDKGITVKCSANSKEIPGENGRVKALLLDDGTELPCDLLVMAVGIRPSIALAAEAGLATGRGIHVDDHMVTSDDSILSLGECVEHEGNIFGLVAPLYDQAKVIAKTLLDQEATFVNKDVSTMLKVTGCDLFSAGDFADGEGREDIVYRDPARGIYKRLVIQENRIIGVVMYGDTADGNWFFGLLKSGEDISNMRDTLIFGPAFQGGAPSDPMAAVAALPADAEICGCNGICKGQIVDAIQGGATTLDDVRAQTKASGSCGTCTGLVEQVLSVTLGDDFVLPASKSVCGCTEFTHEDVRRLIKSRELKSQPAVWQELGWNTPNGCHVCRPAINYYLLADWPLEYADDPQSRFVNERKHANIQKDGTYSVVPRMWGGMTNPTELRAIADAAEKFNVPTIHVTGGQRIDLLGVKGEDLPEIWSDLNKAGMVSGHAYSKGLRTVKTCVGSDHCRFGTQDSTGLGIQLEKILWGSWAPHKLKLGVSGCPRNCAEATCKDIGVVCVDSGYQIGIGGAAGMDVKETELLCQVATEAEVIEVITAVTQAYREGGKYLDRIYKWLAKVGMDWVQENVVDDLENRKALAARFELSQSIYRKDPWAEHARERADTYQPIANLTLEAAE</sequence>
<feature type="domain" description="Nitrite/sulphite reductase 4Fe-4S" evidence="17">
    <location>
        <begin position="632"/>
        <end position="771"/>
    </location>
</feature>
<comment type="pathway">
    <text evidence="2">Nitrogen metabolism; nitrate reduction (assimilation).</text>
</comment>
<dbReference type="UniPathway" id="UPA00653"/>
<dbReference type="GO" id="GO:0098809">
    <property type="term" value="F:nitrite reductase activity"/>
    <property type="evidence" value="ECO:0007669"/>
    <property type="project" value="InterPro"/>
</dbReference>
<protein>
    <submittedName>
        <fullName evidence="22">Assimilatory nitrite reductase (NAD(P)H) large subunit</fullName>
    </submittedName>
</protein>
<evidence type="ECO:0000259" key="19">
    <source>
        <dbReference type="Pfam" id="PF04324"/>
    </source>
</evidence>
<reference evidence="22 23" key="1">
    <citation type="submission" date="2018-03" db="EMBL/GenBank/DDBJ databases">
        <title>Genomic Encyclopedia of Archaeal and Bacterial Type Strains, Phase II (KMG-II): from individual species to whole genera.</title>
        <authorList>
            <person name="Goeker M."/>
        </authorList>
    </citation>
    <scope>NUCLEOTIDE SEQUENCE [LARGE SCALE GENOMIC DNA]</scope>
    <source>
        <strain evidence="22 23">DSM 100673</strain>
    </source>
</reference>
<dbReference type="GO" id="GO:0051537">
    <property type="term" value="F:2 iron, 2 sulfur cluster binding"/>
    <property type="evidence" value="ECO:0007669"/>
    <property type="project" value="UniProtKB-KW"/>
</dbReference>
<dbReference type="InterPro" id="IPR012744">
    <property type="entry name" value="Nitri_red_NirB"/>
</dbReference>
<evidence type="ECO:0000313" key="23">
    <source>
        <dbReference type="Proteomes" id="UP000240418"/>
    </source>
</evidence>
<dbReference type="InterPro" id="IPR005117">
    <property type="entry name" value="NiRdtase/SiRdtase_haem-b_fer"/>
</dbReference>
<evidence type="ECO:0000313" key="22">
    <source>
        <dbReference type="EMBL" id="PSL21221.1"/>
    </source>
</evidence>
<feature type="binding site" evidence="16">
    <location>
        <position position="680"/>
    </location>
    <ligand>
        <name>[4Fe-4S] cluster</name>
        <dbReference type="ChEBI" id="CHEBI:49883"/>
    </ligand>
</feature>
<dbReference type="SUPFAM" id="SSF56014">
    <property type="entry name" value="Nitrite and sulphite reductase 4Fe-4S domain-like"/>
    <property type="match status" value="1"/>
</dbReference>
<dbReference type="Proteomes" id="UP000240418">
    <property type="component" value="Unassembled WGS sequence"/>
</dbReference>
<proteinExistence type="inferred from homology"/>
<dbReference type="GO" id="GO:0042128">
    <property type="term" value="P:nitrate assimilation"/>
    <property type="evidence" value="ECO:0007669"/>
    <property type="project" value="UniProtKB-UniRule"/>
</dbReference>
<dbReference type="PANTHER" id="PTHR43809">
    <property type="entry name" value="NITRITE REDUCTASE (NADH) LARGE SUBUNIT"/>
    <property type="match status" value="1"/>
</dbReference>
<dbReference type="InterPro" id="IPR006067">
    <property type="entry name" value="NO2/SO3_Rdtase_4Fe4S_dom"/>
</dbReference>
<dbReference type="InterPro" id="IPR023753">
    <property type="entry name" value="FAD/NAD-binding_dom"/>
</dbReference>
<feature type="domain" description="BFD-like [2Fe-2S]-binding" evidence="19">
    <location>
        <begin position="483"/>
        <end position="532"/>
    </location>
</feature>
<evidence type="ECO:0000256" key="12">
    <source>
        <dbReference type="ARBA" id="ARBA00023014"/>
    </source>
</evidence>
<dbReference type="GO" id="GO:0046872">
    <property type="term" value="F:metal ion binding"/>
    <property type="evidence" value="ECO:0007669"/>
    <property type="project" value="UniProtKB-KW"/>
</dbReference>
<evidence type="ECO:0000256" key="5">
    <source>
        <dbReference type="ARBA" id="ARBA00022617"/>
    </source>
</evidence>
<dbReference type="InterPro" id="IPR041575">
    <property type="entry name" value="Rubredoxin_C"/>
</dbReference>
<evidence type="ECO:0000256" key="7">
    <source>
        <dbReference type="ARBA" id="ARBA00022714"/>
    </source>
</evidence>
<dbReference type="Pfam" id="PF03460">
    <property type="entry name" value="NIR_SIR_ferr"/>
    <property type="match status" value="1"/>
</dbReference>
<feature type="domain" description="Nitrite/Sulfite reductase ferredoxin-like" evidence="18">
    <location>
        <begin position="558"/>
        <end position="621"/>
    </location>
</feature>
<feature type="binding site" evidence="16">
    <location>
        <position position="640"/>
    </location>
    <ligand>
        <name>[4Fe-4S] cluster</name>
        <dbReference type="ChEBI" id="CHEBI:49883"/>
    </ligand>
</feature>
<dbReference type="SUPFAM" id="SSF51905">
    <property type="entry name" value="FAD/NAD(P)-binding domain"/>
    <property type="match status" value="2"/>
</dbReference>
<dbReference type="Gene3D" id="3.50.50.60">
    <property type="entry name" value="FAD/NAD(P)-binding domain"/>
    <property type="match status" value="2"/>
</dbReference>
<dbReference type="Pfam" id="PF04324">
    <property type="entry name" value="Fer2_BFD"/>
    <property type="match status" value="2"/>
</dbReference>
<feature type="binding site" evidence="16">
    <location>
        <position position="646"/>
    </location>
    <ligand>
        <name>[4Fe-4S] cluster</name>
        <dbReference type="ChEBI" id="CHEBI:49883"/>
    </ligand>
</feature>
<evidence type="ECO:0000256" key="6">
    <source>
        <dbReference type="ARBA" id="ARBA00022630"/>
    </source>
</evidence>
<evidence type="ECO:0000256" key="2">
    <source>
        <dbReference type="ARBA" id="ARBA00005096"/>
    </source>
</evidence>
<name>A0A2P8FHM0_9RHOB</name>
<dbReference type="RefSeq" id="WP_106607408.1">
    <property type="nucleotide sequence ID" value="NZ_PYGJ01000002.1"/>
</dbReference>
<evidence type="ECO:0000256" key="4">
    <source>
        <dbReference type="ARBA" id="ARBA00022485"/>
    </source>
</evidence>
<evidence type="ECO:0000259" key="17">
    <source>
        <dbReference type="Pfam" id="PF01077"/>
    </source>
</evidence>
<dbReference type="GO" id="GO:0020037">
    <property type="term" value="F:heme binding"/>
    <property type="evidence" value="ECO:0007669"/>
    <property type="project" value="InterPro"/>
</dbReference>
<dbReference type="PANTHER" id="PTHR43809:SF1">
    <property type="entry name" value="NITRITE REDUCTASE (NADH) LARGE SUBUNIT"/>
    <property type="match status" value="1"/>
</dbReference>
<dbReference type="PRINTS" id="PR00368">
    <property type="entry name" value="FADPNR"/>
</dbReference>
<comment type="cofactor">
    <cofactor evidence="1 15">
        <name>FAD</name>
        <dbReference type="ChEBI" id="CHEBI:57692"/>
    </cofactor>
</comment>
<evidence type="ECO:0000259" key="20">
    <source>
        <dbReference type="Pfam" id="PF07992"/>
    </source>
</evidence>
<dbReference type="GO" id="GO:0050661">
    <property type="term" value="F:NADP binding"/>
    <property type="evidence" value="ECO:0007669"/>
    <property type="project" value="UniProtKB-UniRule"/>
</dbReference>
<dbReference type="InterPro" id="IPR036188">
    <property type="entry name" value="FAD/NAD-bd_sf"/>
</dbReference>
<keyword evidence="10" id="KW-0560">Oxidoreductase</keyword>
<comment type="cofactor">
    <cofactor evidence="16">
        <name>[4Fe-4S] cluster</name>
        <dbReference type="ChEBI" id="CHEBI:49883"/>
    </cofactor>
    <text evidence="16">Binds 1 [4Fe-4S] cluster per subunit.</text>
</comment>
<keyword evidence="8 16" id="KW-0479">Metal-binding</keyword>
<evidence type="ECO:0000256" key="13">
    <source>
        <dbReference type="ARBA" id="ARBA00023063"/>
    </source>
</evidence>
<keyword evidence="6 15" id="KW-0285">Flavoprotein</keyword>
<dbReference type="InterPro" id="IPR045854">
    <property type="entry name" value="NO2/SO3_Rdtase_4Fe4S_sf"/>
</dbReference>
<keyword evidence="7" id="KW-0001">2Fe-2S</keyword>
<dbReference type="PRINTS" id="PR00397">
    <property type="entry name" value="SIROHAEM"/>
</dbReference>
<dbReference type="CDD" id="cd19943">
    <property type="entry name" value="NirB_Fer2_BFD-like_1"/>
    <property type="match status" value="1"/>
</dbReference>
<keyword evidence="5 16" id="KW-0349">Heme</keyword>
<accession>A0A2P8FHM0</accession>
<evidence type="ECO:0000259" key="21">
    <source>
        <dbReference type="Pfam" id="PF18267"/>
    </source>
</evidence>
<evidence type="ECO:0000256" key="16">
    <source>
        <dbReference type="PIRSR" id="PIRSR037149-1"/>
    </source>
</evidence>
<dbReference type="Pfam" id="PF07992">
    <property type="entry name" value="Pyr_redox_2"/>
    <property type="match status" value="1"/>
</dbReference>
<keyword evidence="12 16" id="KW-0411">Iron-sulfur</keyword>
<comment type="caution">
    <text evidence="22">The sequence shown here is derived from an EMBL/GenBank/DDBJ whole genome shotgun (WGS) entry which is preliminary data.</text>
</comment>
<dbReference type="InterPro" id="IPR017121">
    <property type="entry name" value="Nitrite_Rdtase_lsu"/>
</dbReference>
<comment type="cofactor">
    <cofactor evidence="14">
        <name>[2Fe-2S] cluster</name>
        <dbReference type="ChEBI" id="CHEBI:190135"/>
    </cofactor>
</comment>
<feature type="domain" description="BFD-like [2Fe-2S]-binding" evidence="19">
    <location>
        <begin position="421"/>
        <end position="467"/>
    </location>
</feature>
<evidence type="ECO:0000256" key="11">
    <source>
        <dbReference type="ARBA" id="ARBA00023004"/>
    </source>
</evidence>
<dbReference type="GO" id="GO:0050660">
    <property type="term" value="F:flavin adenine dinucleotide binding"/>
    <property type="evidence" value="ECO:0007669"/>
    <property type="project" value="UniProtKB-UniRule"/>
</dbReference>